<name>A0A428PEI9_9HYPO</name>
<dbReference type="InterPro" id="IPR010730">
    <property type="entry name" value="HET"/>
</dbReference>
<keyword evidence="4" id="KW-1185">Reference proteome</keyword>
<proteinExistence type="predicted"/>
<dbReference type="STRING" id="1325734.A0A428PEI9"/>
<evidence type="ECO:0000313" key="4">
    <source>
        <dbReference type="Proteomes" id="UP000288168"/>
    </source>
</evidence>
<gene>
    <name evidence="3" type="ORF">CEP54_011422</name>
</gene>
<dbReference type="Pfam" id="PF06985">
    <property type="entry name" value="HET"/>
    <property type="match status" value="1"/>
</dbReference>
<feature type="domain" description="Heterokaryon incompatibility" evidence="2">
    <location>
        <begin position="89"/>
        <end position="179"/>
    </location>
</feature>
<dbReference type="AlphaFoldDB" id="A0A428PEI9"/>
<sequence>MALYKPLDTTRDEIRVISISGIQKDSEGLLQCTMETVSLSDRITEHQELRHRSDDGSRPSTSAITDSAVSGQSPALGTDAQPRFSWGEYETLSYAWGSPSDPSHDILVNGQRYRVRQNLYHVLSQFGTSLRYASRVRLWVDAICINQDDGLERAIQVKRMKQIYSTAMRTIVWLGKDLGPTYSAVINTATYVDQLSSILKRIIGLKLTVCSSTEGTESTTSSMGEEMVGFELSEDGRSISAEHEETSESESSEDERLISAEHDDTSESESIEDGCSLPSSLQEVINHGLELVARDQERLLEQLGLSRGFYDVPFVESDSTHRDHIYLVLILLPIIHNEYWRRVWIIQELSASTSGSLILIGSSAFALDELLGAAWDLTSSVMNMVGMIPYLYASQPHYINIYNFMSLMRSVSGLAAEHDNWNWRLQGIISKSTLAADKFYGTAGLMNSDELSEMIIDYDWPVSQVSIDATRAMMKETKCLCQFVICTSVENPTIPSWALDLSQEYDRFTSVDHGMHLVVKGTELDPESSTMDRPPPSFSARVVDDRILIIRGSILDEVDGLGSYPEDLLPPMTPGRTRKRIAPMSNPTTETPAYRDALGMLKALDRALLSVRPKSNRSVFHMPMLAVTEDELYKPASYPEGMKYHTAAKLLALKHFCERNADFNLWGVKFGSLFPGLKEEERERVSASQKLAYQALSSLQPSYHKAWDNWNDGGLSRRRLISTIGGYLGLAAPFAARGDKICAIEGCHSLVLLRPVDEYFEFVGLLGIKDLKEEAKQCRERGFDREMMLR</sequence>
<evidence type="ECO:0000259" key="2">
    <source>
        <dbReference type="Pfam" id="PF06985"/>
    </source>
</evidence>
<feature type="compositionally biased region" description="Basic and acidic residues" evidence="1">
    <location>
        <begin position="45"/>
        <end position="57"/>
    </location>
</feature>
<reference evidence="3 4" key="1">
    <citation type="submission" date="2017-06" db="EMBL/GenBank/DDBJ databases">
        <title>Comparative genomic analysis of Ambrosia Fusariam Clade fungi.</title>
        <authorList>
            <person name="Stajich J.E."/>
            <person name="Carrillo J."/>
            <person name="Kijimoto T."/>
            <person name="Eskalen A."/>
            <person name="O'Donnell K."/>
            <person name="Kasson M."/>
        </authorList>
    </citation>
    <scope>NUCLEOTIDE SEQUENCE [LARGE SCALE GENOMIC DNA]</scope>
    <source>
        <strain evidence="3 4">NRRL62584</strain>
    </source>
</reference>
<dbReference type="PANTHER" id="PTHR24148">
    <property type="entry name" value="ANKYRIN REPEAT DOMAIN-CONTAINING PROTEIN 39 HOMOLOG-RELATED"/>
    <property type="match status" value="1"/>
</dbReference>
<accession>A0A428PEI9</accession>
<feature type="region of interest" description="Disordered" evidence="1">
    <location>
        <begin position="45"/>
        <end position="79"/>
    </location>
</feature>
<dbReference type="PANTHER" id="PTHR24148:SF73">
    <property type="entry name" value="HET DOMAIN PROTEIN (AFU_ORTHOLOGUE AFUA_8G01020)"/>
    <property type="match status" value="1"/>
</dbReference>
<dbReference type="InterPro" id="IPR052895">
    <property type="entry name" value="HetReg/Transcr_Mod"/>
</dbReference>
<dbReference type="OrthoDB" id="2504919at2759"/>
<feature type="region of interest" description="Disordered" evidence="1">
    <location>
        <begin position="566"/>
        <end position="589"/>
    </location>
</feature>
<evidence type="ECO:0000256" key="1">
    <source>
        <dbReference type="SAM" id="MobiDB-lite"/>
    </source>
</evidence>
<dbReference type="EMBL" id="NKCI01000149">
    <property type="protein sequence ID" value="RSL51439.1"/>
    <property type="molecule type" value="Genomic_DNA"/>
</dbReference>
<evidence type="ECO:0000313" key="3">
    <source>
        <dbReference type="EMBL" id="RSL51439.1"/>
    </source>
</evidence>
<organism evidence="3 4">
    <name type="scientific">Fusarium duplospermum</name>
    <dbReference type="NCBI Taxonomy" id="1325734"/>
    <lineage>
        <taxon>Eukaryota</taxon>
        <taxon>Fungi</taxon>
        <taxon>Dikarya</taxon>
        <taxon>Ascomycota</taxon>
        <taxon>Pezizomycotina</taxon>
        <taxon>Sordariomycetes</taxon>
        <taxon>Hypocreomycetidae</taxon>
        <taxon>Hypocreales</taxon>
        <taxon>Nectriaceae</taxon>
        <taxon>Fusarium</taxon>
        <taxon>Fusarium solani species complex</taxon>
    </lineage>
</organism>
<protein>
    <recommendedName>
        <fullName evidence="2">Heterokaryon incompatibility domain-containing protein</fullName>
    </recommendedName>
</protein>
<feature type="compositionally biased region" description="Polar residues" evidence="1">
    <location>
        <begin position="58"/>
        <end position="75"/>
    </location>
</feature>
<feature type="region of interest" description="Disordered" evidence="1">
    <location>
        <begin position="238"/>
        <end position="273"/>
    </location>
</feature>
<feature type="compositionally biased region" description="Basic and acidic residues" evidence="1">
    <location>
        <begin position="254"/>
        <end position="265"/>
    </location>
</feature>
<comment type="caution">
    <text evidence="3">The sequence shown here is derived from an EMBL/GenBank/DDBJ whole genome shotgun (WGS) entry which is preliminary data.</text>
</comment>
<dbReference type="Proteomes" id="UP000288168">
    <property type="component" value="Unassembled WGS sequence"/>
</dbReference>